<dbReference type="Proteomes" id="UP000001661">
    <property type="component" value="Chromosome"/>
</dbReference>
<organism evidence="1 2">
    <name type="scientific">Acetohalobium arabaticum (strain ATCC 49924 / DSM 5501 / Z-7288)</name>
    <dbReference type="NCBI Taxonomy" id="574087"/>
    <lineage>
        <taxon>Bacteria</taxon>
        <taxon>Bacillati</taxon>
        <taxon>Bacillota</taxon>
        <taxon>Clostridia</taxon>
        <taxon>Halanaerobiales</taxon>
        <taxon>Halobacteroidaceae</taxon>
        <taxon>Acetohalobium</taxon>
    </lineage>
</organism>
<dbReference type="InterPro" id="IPR027417">
    <property type="entry name" value="P-loop_NTPase"/>
</dbReference>
<evidence type="ECO:0008006" key="3">
    <source>
        <dbReference type="Google" id="ProtNLM"/>
    </source>
</evidence>
<keyword evidence="2" id="KW-1185">Reference proteome</keyword>
<name>D9QTS7_ACEAZ</name>
<dbReference type="eggNOG" id="ENOG5032X5N">
    <property type="taxonomic scope" value="Bacteria"/>
</dbReference>
<evidence type="ECO:0000313" key="2">
    <source>
        <dbReference type="Proteomes" id="UP000001661"/>
    </source>
</evidence>
<gene>
    <name evidence="1" type="ordered locus">Acear_2162</name>
</gene>
<proteinExistence type="predicted"/>
<dbReference type="Pfam" id="PF13469">
    <property type="entry name" value="Sulfotransfer_3"/>
    <property type="match status" value="1"/>
</dbReference>
<dbReference type="EMBL" id="CP002105">
    <property type="protein sequence ID" value="ADL13648.1"/>
    <property type="molecule type" value="Genomic_DNA"/>
</dbReference>
<accession>D9QTS7</accession>
<protein>
    <recommendedName>
        <fullName evidence="3">Sulfotransferase</fullName>
    </recommendedName>
</protein>
<sequence length="295" mass="35789">MKQSKLSKLLSDIKKVPYRIDEIRMKAGLLGFQEWQGIDKYFIISTGRTGTKFFAKFLDEFSDIYSIHEPEPDSTLVRLAIDYARRKISKQNAIEKVEQIRRAMCKDVKRKKASSYIESNNRLFSLIPVLREVFEDIKIIHIVRDGRDYVRSGMSRDWYVEEDDAYRLQANYFEEDKYYNQWTNMTRFEKISWMWQKKDKFIYRSVKKADDSITVKFEDIFKDEDYKGLYRIAEYINLPENELKQMIDKMMNKRVNSTKEYAIPHWTEWNQKLRNKFDNIAGEHMKKYYNYNWNN</sequence>
<dbReference type="STRING" id="574087.Acear_2162"/>
<dbReference type="HOGENOM" id="CLU_978693_0_0_9"/>
<dbReference type="AlphaFoldDB" id="D9QTS7"/>
<dbReference type="SUPFAM" id="SSF52540">
    <property type="entry name" value="P-loop containing nucleoside triphosphate hydrolases"/>
    <property type="match status" value="1"/>
</dbReference>
<evidence type="ECO:0000313" key="1">
    <source>
        <dbReference type="EMBL" id="ADL13648.1"/>
    </source>
</evidence>
<dbReference type="Gene3D" id="3.40.50.300">
    <property type="entry name" value="P-loop containing nucleotide triphosphate hydrolases"/>
    <property type="match status" value="1"/>
</dbReference>
<dbReference type="RefSeq" id="WP_013279089.1">
    <property type="nucleotide sequence ID" value="NC_014378.1"/>
</dbReference>
<dbReference type="KEGG" id="aar:Acear_2162"/>
<reference evidence="1 2" key="1">
    <citation type="journal article" date="2010" name="Stand. Genomic Sci.">
        <title>Complete genome sequence of Acetohalobium arabaticum type strain (Z-7288).</title>
        <authorList>
            <person name="Sikorski J."/>
            <person name="Lapidus A."/>
            <person name="Chertkov O."/>
            <person name="Lucas S."/>
            <person name="Copeland A."/>
            <person name="Glavina Del Rio T."/>
            <person name="Nolan M."/>
            <person name="Tice H."/>
            <person name="Cheng J.F."/>
            <person name="Han C."/>
            <person name="Brambilla E."/>
            <person name="Pitluck S."/>
            <person name="Liolios K."/>
            <person name="Ivanova N."/>
            <person name="Mavromatis K."/>
            <person name="Mikhailova N."/>
            <person name="Pati A."/>
            <person name="Bruce D."/>
            <person name="Detter C."/>
            <person name="Tapia R."/>
            <person name="Goodwin L."/>
            <person name="Chen A."/>
            <person name="Palaniappan K."/>
            <person name="Land M."/>
            <person name="Hauser L."/>
            <person name="Chang Y.J."/>
            <person name="Jeffries C.D."/>
            <person name="Rohde M."/>
            <person name="Goker M."/>
            <person name="Spring S."/>
            <person name="Woyke T."/>
            <person name="Bristow J."/>
            <person name="Eisen J.A."/>
            <person name="Markowitz V."/>
            <person name="Hugenholtz P."/>
            <person name="Kyrpides N.C."/>
            <person name="Klenk H.P."/>
        </authorList>
    </citation>
    <scope>NUCLEOTIDE SEQUENCE [LARGE SCALE GENOMIC DNA]</scope>
    <source>
        <strain evidence="2">ATCC 49924 / DSM 5501 / Z-7288</strain>
    </source>
</reference>